<sequence>MPILANEDTPQQDDMVRDARLRVCVVTDTFPKLSETFVRDQVAGLLRAGVEVEVFADKVSASSDRSGPIAVRERWGPVSKIEPWLRSLPPTLSDRAITGFDRVFARRLLSFDAVIAHFGMNGVRVARTGHRMPGFPPLITVFHGFDVGMPAHDGTTGQYHPLFAFPGLFLTVNRPFREMLVASGAPPDRTRTHHLGIRPEAIPFRTRSWTGRMRILTVGRLTEKKGTAQALQALAQLAKTSPEKSWTFEIIGDGERRGDLEQLAADLGIGGQVRFLGARSHAQVRQAMNEADIFLLPSLTASTGDMEGLPIVLMEAMSAGLLVVSTRHSGIPELVRDGENGVLADEGDVDGLFRRLDRIFDHRDELPILVSRGRRTIETEFHADRQSQELIEWLWALKAAGRTGLTR</sequence>
<organism evidence="6 7">
    <name type="scientific">Palleronia abyssalis</name>
    <dbReference type="NCBI Taxonomy" id="1501240"/>
    <lineage>
        <taxon>Bacteria</taxon>
        <taxon>Pseudomonadati</taxon>
        <taxon>Pseudomonadota</taxon>
        <taxon>Alphaproteobacteria</taxon>
        <taxon>Rhodobacterales</taxon>
        <taxon>Roseobacteraceae</taxon>
        <taxon>Palleronia</taxon>
    </lineage>
</organism>
<evidence type="ECO:0000256" key="1">
    <source>
        <dbReference type="ARBA" id="ARBA00009481"/>
    </source>
</evidence>
<feature type="domain" description="Glycosyl transferase family 1" evidence="4">
    <location>
        <begin position="210"/>
        <end position="365"/>
    </location>
</feature>
<evidence type="ECO:0000259" key="5">
    <source>
        <dbReference type="Pfam" id="PF13439"/>
    </source>
</evidence>
<reference evidence="6 7" key="1">
    <citation type="submission" date="2018-03" db="EMBL/GenBank/DDBJ databases">
        <authorList>
            <person name="Keele B.F."/>
        </authorList>
    </citation>
    <scope>NUCLEOTIDE SEQUENCE [LARGE SCALE GENOMIC DNA]</scope>
    <source>
        <strain evidence="6 7">CECT 8504</strain>
    </source>
</reference>
<evidence type="ECO:0000313" key="6">
    <source>
        <dbReference type="EMBL" id="SPJ25547.1"/>
    </source>
</evidence>
<dbReference type="EC" id="2.4.1.345" evidence="6"/>
<dbReference type="PANTHER" id="PTHR12526:SF640">
    <property type="entry name" value="COLANIC ACID BIOSYNTHESIS GLYCOSYLTRANSFERASE WCAL-RELATED"/>
    <property type="match status" value="1"/>
</dbReference>
<dbReference type="OrthoDB" id="9790710at2"/>
<dbReference type="Pfam" id="PF00534">
    <property type="entry name" value="Glycos_transf_1"/>
    <property type="match status" value="1"/>
</dbReference>
<feature type="domain" description="Glycosyltransferase subfamily 4-like N-terminal" evidence="5">
    <location>
        <begin position="35"/>
        <end position="200"/>
    </location>
</feature>
<dbReference type="Gene3D" id="3.40.50.2000">
    <property type="entry name" value="Glycogen Phosphorylase B"/>
    <property type="match status" value="2"/>
</dbReference>
<keyword evidence="3 6" id="KW-0808">Transferase</keyword>
<dbReference type="SUPFAM" id="SSF53756">
    <property type="entry name" value="UDP-Glycosyltransferase/glycogen phosphorylase"/>
    <property type="match status" value="1"/>
</dbReference>
<evidence type="ECO:0000256" key="2">
    <source>
        <dbReference type="ARBA" id="ARBA00022676"/>
    </source>
</evidence>
<gene>
    <name evidence="6" type="primary">pimB</name>
    <name evidence="6" type="ORF">PAA8504_03398</name>
</gene>
<evidence type="ECO:0000313" key="7">
    <source>
        <dbReference type="Proteomes" id="UP000244912"/>
    </source>
</evidence>
<dbReference type="GO" id="GO:0043750">
    <property type="term" value="F:phosphatidylinositol alpha-mannosyltransferase activity"/>
    <property type="evidence" value="ECO:0007669"/>
    <property type="project" value="UniProtKB-EC"/>
</dbReference>
<accession>A0A2R8BZE8</accession>
<dbReference type="EMBL" id="ONZF01000009">
    <property type="protein sequence ID" value="SPJ25547.1"/>
    <property type="molecule type" value="Genomic_DNA"/>
</dbReference>
<evidence type="ECO:0000259" key="4">
    <source>
        <dbReference type="Pfam" id="PF00534"/>
    </source>
</evidence>
<dbReference type="InterPro" id="IPR001296">
    <property type="entry name" value="Glyco_trans_1"/>
</dbReference>
<dbReference type="AlphaFoldDB" id="A0A2R8BZE8"/>
<evidence type="ECO:0000256" key="3">
    <source>
        <dbReference type="ARBA" id="ARBA00022679"/>
    </source>
</evidence>
<dbReference type="Pfam" id="PF13439">
    <property type="entry name" value="Glyco_transf_4"/>
    <property type="match status" value="1"/>
</dbReference>
<comment type="similarity">
    <text evidence="1">Belongs to the glycosyltransferase group 1 family. Glycosyltransferase 4 subfamily.</text>
</comment>
<dbReference type="PANTHER" id="PTHR12526">
    <property type="entry name" value="GLYCOSYLTRANSFERASE"/>
    <property type="match status" value="1"/>
</dbReference>
<protein>
    <submittedName>
        <fullName evidence="6">GDP-mannose-dependent alpha-(1-6)-phosphatidylinositol monomannoside mannosyltransferase</fullName>
        <ecNumber evidence="6">2.4.1.345</ecNumber>
    </submittedName>
</protein>
<keyword evidence="7" id="KW-1185">Reference proteome</keyword>
<name>A0A2R8BZE8_9RHOB</name>
<proteinExistence type="inferred from homology"/>
<dbReference type="InterPro" id="IPR028098">
    <property type="entry name" value="Glyco_trans_4-like_N"/>
</dbReference>
<keyword evidence="2 6" id="KW-0328">Glycosyltransferase</keyword>
<dbReference type="Proteomes" id="UP000244912">
    <property type="component" value="Unassembled WGS sequence"/>
</dbReference>